<feature type="chain" id="PRO_5046215304" evidence="1">
    <location>
        <begin position="25"/>
        <end position="165"/>
    </location>
</feature>
<proteinExistence type="predicted"/>
<comment type="caution">
    <text evidence="2">The sequence shown here is derived from an EMBL/GenBank/DDBJ whole genome shotgun (WGS) entry which is preliminary data.</text>
</comment>
<keyword evidence="3" id="KW-1185">Reference proteome</keyword>
<reference evidence="2 3" key="1">
    <citation type="journal article" date="2019" name="Int. J. Syst. Evol. Microbiol.">
        <title>The Global Catalogue of Microorganisms (GCM) 10K type strain sequencing project: providing services to taxonomists for standard genome sequencing and annotation.</title>
        <authorList>
            <consortium name="The Broad Institute Genomics Platform"/>
            <consortium name="The Broad Institute Genome Sequencing Center for Infectious Disease"/>
            <person name="Wu L."/>
            <person name="Ma J."/>
        </authorList>
    </citation>
    <scope>NUCLEOTIDE SEQUENCE [LARGE SCALE GENOMIC DNA]</scope>
    <source>
        <strain evidence="2 3">JCM 16114</strain>
    </source>
</reference>
<dbReference type="RefSeq" id="WP_344475225.1">
    <property type="nucleotide sequence ID" value="NZ_BAAAQX010000007.1"/>
</dbReference>
<dbReference type="EMBL" id="BAAAQX010000007">
    <property type="protein sequence ID" value="GAA2207740.1"/>
    <property type="molecule type" value="Genomic_DNA"/>
</dbReference>
<gene>
    <name evidence="2" type="ORF">GCM10009850_031980</name>
</gene>
<evidence type="ECO:0000256" key="1">
    <source>
        <dbReference type="SAM" id="SignalP"/>
    </source>
</evidence>
<feature type="signal peptide" evidence="1">
    <location>
        <begin position="1"/>
        <end position="24"/>
    </location>
</feature>
<protein>
    <submittedName>
        <fullName evidence="2">Uncharacterized protein</fullName>
    </submittedName>
</protein>
<accession>A0ABN3CEU0</accession>
<dbReference type="Proteomes" id="UP001499843">
    <property type="component" value="Unassembled WGS sequence"/>
</dbReference>
<keyword evidence="1" id="KW-0732">Signal</keyword>
<sequence length="165" mass="17345">MHLRKPIAILVLAAGLVVPGTVFAGPAAADVDSCEVEIVEIVAYDVSEKDGKDELRVKIGGNLFPNNGYVNARNGDTLSPGSFGDPVALLEVDDGDLAVSLREVTPPYVNDGYNLGSAYASATQCSGLDPGYFVEDEDIVQGNVNGNSGKHYEYAITLRLIGRSG</sequence>
<name>A0ABN3CEU0_9ACTN</name>
<evidence type="ECO:0000313" key="2">
    <source>
        <dbReference type="EMBL" id="GAA2207740.1"/>
    </source>
</evidence>
<evidence type="ECO:0000313" key="3">
    <source>
        <dbReference type="Proteomes" id="UP001499843"/>
    </source>
</evidence>
<organism evidence="2 3">
    <name type="scientific">Nonomuraea monospora</name>
    <dbReference type="NCBI Taxonomy" id="568818"/>
    <lineage>
        <taxon>Bacteria</taxon>
        <taxon>Bacillati</taxon>
        <taxon>Actinomycetota</taxon>
        <taxon>Actinomycetes</taxon>
        <taxon>Streptosporangiales</taxon>
        <taxon>Streptosporangiaceae</taxon>
        <taxon>Nonomuraea</taxon>
    </lineage>
</organism>